<dbReference type="InterPro" id="IPR036291">
    <property type="entry name" value="NAD(P)-bd_dom_sf"/>
</dbReference>
<name>A0A2G1QHG2_9HYPH</name>
<protein>
    <submittedName>
        <fullName evidence="3">Oxidoreductase</fullName>
    </submittedName>
</protein>
<dbReference type="SUPFAM" id="SSF51735">
    <property type="entry name" value="NAD(P)-binding Rossmann-fold domains"/>
    <property type="match status" value="1"/>
</dbReference>
<gene>
    <name evidence="3" type="ORF">CSC94_22085</name>
</gene>
<dbReference type="PANTHER" id="PTHR12126">
    <property type="entry name" value="NADH-UBIQUINONE OXIDOREDUCTASE 39 KDA SUBUNIT-RELATED"/>
    <property type="match status" value="1"/>
</dbReference>
<evidence type="ECO:0000313" key="3">
    <source>
        <dbReference type="EMBL" id="PHP64900.1"/>
    </source>
</evidence>
<dbReference type="InterPro" id="IPR016040">
    <property type="entry name" value="NAD(P)-bd_dom"/>
</dbReference>
<dbReference type="EMBL" id="PDVP01000021">
    <property type="protein sequence ID" value="PHP64900.1"/>
    <property type="molecule type" value="Genomic_DNA"/>
</dbReference>
<feature type="transmembrane region" description="Helical" evidence="1">
    <location>
        <begin position="334"/>
        <end position="357"/>
    </location>
</feature>
<keyword evidence="1" id="KW-0812">Transmembrane</keyword>
<feature type="transmembrane region" description="Helical" evidence="1">
    <location>
        <begin position="393"/>
        <end position="411"/>
    </location>
</feature>
<dbReference type="OrthoDB" id="5377001at2"/>
<dbReference type="AlphaFoldDB" id="A0A2G1QHG2"/>
<dbReference type="Proteomes" id="UP000221168">
    <property type="component" value="Unassembled WGS sequence"/>
</dbReference>
<comment type="caution">
    <text evidence="3">The sequence shown here is derived from an EMBL/GenBank/DDBJ whole genome shotgun (WGS) entry which is preliminary data.</text>
</comment>
<evidence type="ECO:0000259" key="2">
    <source>
        <dbReference type="Pfam" id="PF13460"/>
    </source>
</evidence>
<organism evidence="3 4">
    <name type="scientific">Zhengella mangrovi</name>
    <dbReference type="NCBI Taxonomy" id="1982044"/>
    <lineage>
        <taxon>Bacteria</taxon>
        <taxon>Pseudomonadati</taxon>
        <taxon>Pseudomonadota</taxon>
        <taxon>Alphaproteobacteria</taxon>
        <taxon>Hyphomicrobiales</taxon>
        <taxon>Notoacmeibacteraceae</taxon>
        <taxon>Zhengella</taxon>
    </lineage>
</organism>
<feature type="transmembrane region" description="Helical" evidence="1">
    <location>
        <begin position="364"/>
        <end position="387"/>
    </location>
</feature>
<feature type="domain" description="NAD(P)-binding" evidence="2">
    <location>
        <begin position="2"/>
        <end position="136"/>
    </location>
</feature>
<dbReference type="InterPro" id="IPR051207">
    <property type="entry name" value="ComplexI_NDUFA9_subunit"/>
</dbReference>
<dbReference type="PANTHER" id="PTHR12126:SF11">
    <property type="entry name" value="NADH DEHYDROGENASE [UBIQUINONE] 1 ALPHA SUBCOMPLEX SUBUNIT 9, MITOCHONDRIAL"/>
    <property type="match status" value="1"/>
</dbReference>
<proteinExistence type="predicted"/>
<evidence type="ECO:0000313" key="4">
    <source>
        <dbReference type="Proteomes" id="UP000221168"/>
    </source>
</evidence>
<dbReference type="Pfam" id="PF13781">
    <property type="entry name" value="DoxX_3"/>
    <property type="match status" value="1"/>
</dbReference>
<dbReference type="Pfam" id="PF13460">
    <property type="entry name" value="NAD_binding_10"/>
    <property type="match status" value="1"/>
</dbReference>
<dbReference type="Gene3D" id="3.40.50.720">
    <property type="entry name" value="NAD(P)-binding Rossmann-like Domain"/>
    <property type="match status" value="1"/>
</dbReference>
<dbReference type="InterPro" id="IPR025695">
    <property type="entry name" value="DoxX-like"/>
</dbReference>
<feature type="transmembrane region" description="Helical" evidence="1">
    <location>
        <begin position="290"/>
        <end position="314"/>
    </location>
</feature>
<sequence length="414" mass="43407">MRALARAGFAVTGVGRSRASAMACDPAADWVIRDIPAMTVDEWRDLLAGADVLVNASGALQDGARDSLEAIHVTAVARLVDAAAPLPLRVVQISAAGVSDTASTAFFRTKARGDALLASGLEDWVILRPTLVLSSEAYGGTALLRAAAALPLVQPVILPEAPVQTVWVGDVAAAVTAAARRDIPAGTIADLTEAETRSFPDLVAAVRRWQGWPPPAWRPAMPGMLLTLAGRVADALGHLGWRSPFRTTALTALGDGIRGDPGPWQAAGGAPCRSLDETLRLLPATRQERLYARAFLAVPLAIAVLALFWCFSGLVTLLDPARAMAVLQDRAVPAWISGPAVFGGALADIALGLAILWRPWAKRAALGMLVLSAAYLAASLPAAPGLWADPLGPMVKVFPAMMLAAMVWLLMEDR</sequence>
<keyword evidence="1" id="KW-1133">Transmembrane helix</keyword>
<keyword evidence="1" id="KW-0472">Membrane</keyword>
<reference evidence="3 4" key="1">
    <citation type="submission" date="2017-10" db="EMBL/GenBank/DDBJ databases">
        <title>Sedimentibacterium mangrovi gen. nov., sp. nov., a novel member of family Phyllobacteriacea isolated from mangrove sediment.</title>
        <authorList>
            <person name="Liao H."/>
            <person name="Tian Y."/>
        </authorList>
    </citation>
    <scope>NUCLEOTIDE SEQUENCE [LARGE SCALE GENOMIC DNA]</scope>
    <source>
        <strain evidence="3 4">X9-2-2</strain>
    </source>
</reference>
<keyword evidence="4" id="KW-1185">Reference proteome</keyword>
<evidence type="ECO:0000256" key="1">
    <source>
        <dbReference type="SAM" id="Phobius"/>
    </source>
</evidence>
<dbReference type="GO" id="GO:0044877">
    <property type="term" value="F:protein-containing complex binding"/>
    <property type="evidence" value="ECO:0007669"/>
    <property type="project" value="TreeGrafter"/>
</dbReference>
<accession>A0A2G1QHG2</accession>